<comment type="function">
    <text evidence="1">Could be involved in insertion of integral membrane proteins into the membrane.</text>
</comment>
<keyword evidence="3" id="KW-1185">Reference proteome</keyword>
<dbReference type="GO" id="GO:0005886">
    <property type="term" value="C:plasma membrane"/>
    <property type="evidence" value="ECO:0007669"/>
    <property type="project" value="UniProtKB-SubCell"/>
</dbReference>
<keyword evidence="1" id="KW-1003">Cell membrane</keyword>
<keyword evidence="1" id="KW-0472">Membrane</keyword>
<dbReference type="AlphaFoldDB" id="A0A9X1I5H7"/>
<comment type="similarity">
    <text evidence="1">Belongs to the UPF0161 family.</text>
</comment>
<dbReference type="PANTHER" id="PTHR33383">
    <property type="entry name" value="MEMBRANE PROTEIN INSERTION EFFICIENCY FACTOR-RELATED"/>
    <property type="match status" value="1"/>
</dbReference>
<protein>
    <recommendedName>
        <fullName evidence="1">Putative membrane protein insertion efficiency factor</fullName>
    </recommendedName>
</protein>
<dbReference type="SMART" id="SM01234">
    <property type="entry name" value="Haemolytic"/>
    <property type="match status" value="1"/>
</dbReference>
<dbReference type="HAMAP" id="MF_00386">
    <property type="entry name" value="UPF0161_YidD"/>
    <property type="match status" value="1"/>
</dbReference>
<proteinExistence type="inferred from homology"/>
<comment type="caution">
    <text evidence="2">The sequence shown here is derived from an EMBL/GenBank/DDBJ whole genome shotgun (WGS) entry which is preliminary data.</text>
</comment>
<sequence>MKKLLIAPFLFLIKVYQVFISPLTPATCRFQPTCSHYIVKALKKHGLFKGSWLAIKRISRCHPWGGSGYDPVP</sequence>
<reference evidence="2" key="1">
    <citation type="submission" date="2021-10" db="EMBL/GenBank/DDBJ databases">
        <title>Tamlana sargassums sp. nov., and Tamlana laminarinivorans sp. nov., two new bacteria isolated from the brown alga.</title>
        <authorList>
            <person name="Li J."/>
        </authorList>
    </citation>
    <scope>NUCLEOTIDE SEQUENCE</scope>
    <source>
        <strain evidence="2">62-3</strain>
    </source>
</reference>
<gene>
    <name evidence="2" type="primary">yidD</name>
    <name evidence="2" type="ORF">LG651_08175</name>
</gene>
<evidence type="ECO:0000256" key="1">
    <source>
        <dbReference type="HAMAP-Rule" id="MF_00386"/>
    </source>
</evidence>
<organism evidence="2 3">
    <name type="scientific">Neotamlana sargassicola</name>
    <dbReference type="NCBI Taxonomy" id="2883125"/>
    <lineage>
        <taxon>Bacteria</taxon>
        <taxon>Pseudomonadati</taxon>
        <taxon>Bacteroidota</taxon>
        <taxon>Flavobacteriia</taxon>
        <taxon>Flavobacteriales</taxon>
        <taxon>Flavobacteriaceae</taxon>
        <taxon>Neotamlana</taxon>
    </lineage>
</organism>
<dbReference type="EMBL" id="JAJAPX010000003">
    <property type="protein sequence ID" value="MCB4808226.1"/>
    <property type="molecule type" value="Genomic_DNA"/>
</dbReference>
<name>A0A9X1I5H7_9FLAO</name>
<dbReference type="Proteomes" id="UP001139286">
    <property type="component" value="Unassembled WGS sequence"/>
</dbReference>
<accession>A0A9X1I5H7</accession>
<dbReference type="RefSeq" id="WP_226695648.1">
    <property type="nucleotide sequence ID" value="NZ_JAJAPX010000003.1"/>
</dbReference>
<dbReference type="InterPro" id="IPR002696">
    <property type="entry name" value="Membr_insert_effic_factor_YidD"/>
</dbReference>
<evidence type="ECO:0000313" key="3">
    <source>
        <dbReference type="Proteomes" id="UP001139286"/>
    </source>
</evidence>
<comment type="subcellular location">
    <subcellularLocation>
        <location evidence="1">Cell membrane</location>
        <topology evidence="1">Peripheral membrane protein</topology>
        <orientation evidence="1">Cytoplasmic side</orientation>
    </subcellularLocation>
</comment>
<dbReference type="NCBIfam" id="TIGR00278">
    <property type="entry name" value="membrane protein insertion efficiency factor YidD"/>
    <property type="match status" value="1"/>
</dbReference>
<evidence type="ECO:0000313" key="2">
    <source>
        <dbReference type="EMBL" id="MCB4808226.1"/>
    </source>
</evidence>
<dbReference type="Pfam" id="PF01809">
    <property type="entry name" value="YidD"/>
    <property type="match status" value="1"/>
</dbReference>
<dbReference type="PANTHER" id="PTHR33383:SF1">
    <property type="entry name" value="MEMBRANE PROTEIN INSERTION EFFICIENCY FACTOR-RELATED"/>
    <property type="match status" value="1"/>
</dbReference>